<dbReference type="OrthoDB" id="3070940at2759"/>
<feature type="compositionally biased region" description="Basic and acidic residues" evidence="1">
    <location>
        <begin position="650"/>
        <end position="673"/>
    </location>
</feature>
<reference evidence="2 3" key="1">
    <citation type="journal article" date="2018" name="Nat. Ecol. Evol.">
        <title>Pezizomycetes genomes reveal the molecular basis of ectomycorrhizal truffle lifestyle.</title>
        <authorList>
            <person name="Murat C."/>
            <person name="Payen T."/>
            <person name="Noel B."/>
            <person name="Kuo A."/>
            <person name="Morin E."/>
            <person name="Chen J."/>
            <person name="Kohler A."/>
            <person name="Krizsan K."/>
            <person name="Balestrini R."/>
            <person name="Da Silva C."/>
            <person name="Montanini B."/>
            <person name="Hainaut M."/>
            <person name="Levati E."/>
            <person name="Barry K.W."/>
            <person name="Belfiori B."/>
            <person name="Cichocki N."/>
            <person name="Clum A."/>
            <person name="Dockter R.B."/>
            <person name="Fauchery L."/>
            <person name="Guy J."/>
            <person name="Iotti M."/>
            <person name="Le Tacon F."/>
            <person name="Lindquist E.A."/>
            <person name="Lipzen A."/>
            <person name="Malagnac F."/>
            <person name="Mello A."/>
            <person name="Molinier V."/>
            <person name="Miyauchi S."/>
            <person name="Poulain J."/>
            <person name="Riccioni C."/>
            <person name="Rubini A."/>
            <person name="Sitrit Y."/>
            <person name="Splivallo R."/>
            <person name="Traeger S."/>
            <person name="Wang M."/>
            <person name="Zifcakova L."/>
            <person name="Wipf D."/>
            <person name="Zambonelli A."/>
            <person name="Paolocci F."/>
            <person name="Nowrousian M."/>
            <person name="Ottonello S."/>
            <person name="Baldrian P."/>
            <person name="Spatafora J.W."/>
            <person name="Henrissat B."/>
            <person name="Nagy L.G."/>
            <person name="Aury J.M."/>
            <person name="Wincker P."/>
            <person name="Grigoriev I.V."/>
            <person name="Bonfante P."/>
            <person name="Martin F.M."/>
        </authorList>
    </citation>
    <scope>NUCLEOTIDE SEQUENCE [LARGE SCALE GENOMIC DNA]</scope>
    <source>
        <strain evidence="2 3">ATCC MYA-4762</strain>
    </source>
</reference>
<dbReference type="AlphaFoldDB" id="A0A3N4LTA9"/>
<proteinExistence type="predicted"/>
<protein>
    <submittedName>
        <fullName evidence="2">Uncharacterized protein</fullName>
    </submittedName>
</protein>
<accession>A0A3N4LTA9</accession>
<keyword evidence="3" id="KW-1185">Reference proteome</keyword>
<name>A0A3N4LTA9_9PEZI</name>
<gene>
    <name evidence="2" type="ORF">L211DRAFT_889995</name>
</gene>
<evidence type="ECO:0000313" key="3">
    <source>
        <dbReference type="Proteomes" id="UP000267821"/>
    </source>
</evidence>
<dbReference type="EMBL" id="ML121561">
    <property type="protein sequence ID" value="RPB21245.1"/>
    <property type="molecule type" value="Genomic_DNA"/>
</dbReference>
<dbReference type="InParanoid" id="A0A3N4LTA9"/>
<evidence type="ECO:0000256" key="1">
    <source>
        <dbReference type="SAM" id="MobiDB-lite"/>
    </source>
</evidence>
<organism evidence="2 3">
    <name type="scientific">Terfezia boudieri ATCC MYA-4762</name>
    <dbReference type="NCBI Taxonomy" id="1051890"/>
    <lineage>
        <taxon>Eukaryota</taxon>
        <taxon>Fungi</taxon>
        <taxon>Dikarya</taxon>
        <taxon>Ascomycota</taxon>
        <taxon>Pezizomycotina</taxon>
        <taxon>Pezizomycetes</taxon>
        <taxon>Pezizales</taxon>
        <taxon>Pezizaceae</taxon>
        <taxon>Terfezia</taxon>
    </lineage>
</organism>
<evidence type="ECO:0000313" key="2">
    <source>
        <dbReference type="EMBL" id="RPB21245.1"/>
    </source>
</evidence>
<dbReference type="Proteomes" id="UP000267821">
    <property type="component" value="Unassembled WGS sequence"/>
</dbReference>
<sequence>MSQSPLVDLSSHRDRDLRMRTLTSLLAALSPLTGALPNTDGPAVSGPVNIQQESTASKTWAKVLNHVAQLLVREHEIVAVLPKRSGSTAHVSLLVTTDSSSDDDDLLSDEGYLIARNPRFNSPDPCPGNPLAKLVSVSSHHDLVLYLHKYRHVAYRNHVLGIECLFNAIVDAYNTYMAVLDDEDSNSTEGASPVGDGAAVEAYTHLALRTDLLNSFVTFYSIGKMHRRFHSMPFTMFHTAMKRMQQVQVEGAFGMASGLDKPSPFTKCEVYLFEALLRHHAANKYPGLLAKLSSAHATSTVPLYTQDTTWDLHRLLLSSLESAKLAVDTLYAKISSPFSSFIDLSTSLSDVQQTMDRLHSLVHVSPSIARHMKYIETILSDAMDVNIYEPEHSFSSELDTDDGVTDSIIEISLARKEKRVGEECLWLAVRYQTALESLTAIDSLPTDYVTFTLYEVSDKDTPNNEMHDWKDVIYSIYHPRESSAGASTGSTDISSQEAIKALEEWANLVENKVRATHILRSPRHKFYGSWHAEALLGTLRHVSQEQAEQTMLSREIDITPFRHTFNSIGVSKRCCPVCAKLLWLLAPSLTPDGGSLSMVFSSHKNVYPTALPPYLPRRIAHQLLVWLETFVKDAVDGLVAERRLAEQRRAAAAEGQKKQVRAKSADSKGESPGKKRKHKKAKAPGLNTTGPMRRMGYQGTGEEAVNGV</sequence>
<feature type="region of interest" description="Disordered" evidence="1">
    <location>
        <begin position="650"/>
        <end position="708"/>
    </location>
</feature>